<sequence length="75" mass="8476">MSCLVPPSWAARQGRVRSKGPSVFLISSAHALKGAISAKLTPRWGRMEAFRRLGQEEGCLESRVDYLRQIIVRRH</sequence>
<proteinExistence type="predicted"/>
<organism evidence="1 2">
    <name type="scientific">Caerostris extrusa</name>
    <name type="common">Bark spider</name>
    <name type="synonym">Caerostris bankana</name>
    <dbReference type="NCBI Taxonomy" id="172846"/>
    <lineage>
        <taxon>Eukaryota</taxon>
        <taxon>Metazoa</taxon>
        <taxon>Ecdysozoa</taxon>
        <taxon>Arthropoda</taxon>
        <taxon>Chelicerata</taxon>
        <taxon>Arachnida</taxon>
        <taxon>Araneae</taxon>
        <taxon>Araneomorphae</taxon>
        <taxon>Entelegynae</taxon>
        <taxon>Araneoidea</taxon>
        <taxon>Araneidae</taxon>
        <taxon>Caerostris</taxon>
    </lineage>
</organism>
<name>A0AAV4TZB7_CAEEX</name>
<reference evidence="1 2" key="1">
    <citation type="submission" date="2021-06" db="EMBL/GenBank/DDBJ databases">
        <title>Caerostris extrusa draft genome.</title>
        <authorList>
            <person name="Kono N."/>
            <person name="Arakawa K."/>
        </authorList>
    </citation>
    <scope>NUCLEOTIDE SEQUENCE [LARGE SCALE GENOMIC DNA]</scope>
</reference>
<keyword evidence="2" id="KW-1185">Reference proteome</keyword>
<comment type="caution">
    <text evidence="1">The sequence shown here is derived from an EMBL/GenBank/DDBJ whole genome shotgun (WGS) entry which is preliminary data.</text>
</comment>
<dbReference type="EMBL" id="BPLR01012026">
    <property type="protein sequence ID" value="GIY50791.1"/>
    <property type="molecule type" value="Genomic_DNA"/>
</dbReference>
<accession>A0AAV4TZB7</accession>
<protein>
    <submittedName>
        <fullName evidence="1">Uncharacterized protein</fullName>
    </submittedName>
</protein>
<dbReference type="Proteomes" id="UP001054945">
    <property type="component" value="Unassembled WGS sequence"/>
</dbReference>
<gene>
    <name evidence="1" type="ORF">CEXT_344261</name>
</gene>
<evidence type="ECO:0000313" key="1">
    <source>
        <dbReference type="EMBL" id="GIY50791.1"/>
    </source>
</evidence>
<evidence type="ECO:0000313" key="2">
    <source>
        <dbReference type="Proteomes" id="UP001054945"/>
    </source>
</evidence>
<dbReference type="AlphaFoldDB" id="A0AAV4TZB7"/>